<dbReference type="Proteomes" id="UP000076661">
    <property type="component" value="Unassembled WGS sequence"/>
</dbReference>
<sequence length="43" mass="4904">MQQAKLKANLGYKRRYFKSSMSSVISDNHIQQQFVVAEPDTTG</sequence>
<gene>
    <name evidence="1" type="ORF">N478_04475</name>
</gene>
<evidence type="ECO:0000313" key="2">
    <source>
        <dbReference type="Proteomes" id="UP000076661"/>
    </source>
</evidence>
<comment type="caution">
    <text evidence="1">The sequence shown here is derived from an EMBL/GenBank/DDBJ whole genome shotgun (WGS) entry which is preliminary data.</text>
</comment>
<name>A0A167JLV5_9GAMM</name>
<dbReference type="EMBL" id="AUXX01000045">
    <property type="protein sequence ID" value="KZN61326.1"/>
    <property type="molecule type" value="Genomic_DNA"/>
</dbReference>
<reference evidence="1 2" key="1">
    <citation type="submission" date="2013-07" db="EMBL/GenBank/DDBJ databases">
        <title>Comparative Genomic and Metabolomic Analysis of Twelve Strains of Pseudoalteromonas luteoviolacea.</title>
        <authorList>
            <person name="Vynne N.G."/>
            <person name="Mansson M."/>
            <person name="Gram L."/>
        </authorList>
    </citation>
    <scope>NUCLEOTIDE SEQUENCE [LARGE SCALE GENOMIC DNA]</scope>
    <source>
        <strain evidence="1 2">S4060-1</strain>
    </source>
</reference>
<proteinExistence type="predicted"/>
<accession>A0A167JLV5</accession>
<dbReference type="AlphaFoldDB" id="A0A167JLV5"/>
<dbReference type="PATRIC" id="fig|1365257.3.peg.4208"/>
<protein>
    <submittedName>
        <fullName evidence="1">Uncharacterized protein</fullName>
    </submittedName>
</protein>
<organism evidence="1 2">
    <name type="scientific">Pseudoalteromonas luteoviolacea S4060-1</name>
    <dbReference type="NCBI Taxonomy" id="1365257"/>
    <lineage>
        <taxon>Bacteria</taxon>
        <taxon>Pseudomonadati</taxon>
        <taxon>Pseudomonadota</taxon>
        <taxon>Gammaproteobacteria</taxon>
        <taxon>Alteromonadales</taxon>
        <taxon>Pseudoalteromonadaceae</taxon>
        <taxon>Pseudoalteromonas</taxon>
    </lineage>
</organism>
<evidence type="ECO:0000313" key="1">
    <source>
        <dbReference type="EMBL" id="KZN61326.1"/>
    </source>
</evidence>